<dbReference type="AlphaFoldDB" id="A0A0F9LRK1"/>
<sequence length="89" mass="10079">MSNVIVFEGVDEVILVDAGNVNAIVREWFLNGQRNMDEYDVYLMDASEGFAITHSMKVNDGRMTDFDVTELMPHDLREGLIAANLLTRE</sequence>
<gene>
    <name evidence="1" type="ORF">LCGC14_1182320</name>
</gene>
<organism evidence="1">
    <name type="scientific">marine sediment metagenome</name>
    <dbReference type="NCBI Taxonomy" id="412755"/>
    <lineage>
        <taxon>unclassified sequences</taxon>
        <taxon>metagenomes</taxon>
        <taxon>ecological metagenomes</taxon>
    </lineage>
</organism>
<comment type="caution">
    <text evidence="1">The sequence shown here is derived from an EMBL/GenBank/DDBJ whole genome shotgun (WGS) entry which is preliminary data.</text>
</comment>
<dbReference type="EMBL" id="LAZR01005934">
    <property type="protein sequence ID" value="KKM96013.1"/>
    <property type="molecule type" value="Genomic_DNA"/>
</dbReference>
<evidence type="ECO:0000313" key="1">
    <source>
        <dbReference type="EMBL" id="KKM96013.1"/>
    </source>
</evidence>
<reference evidence="1" key="1">
    <citation type="journal article" date="2015" name="Nature">
        <title>Complex archaea that bridge the gap between prokaryotes and eukaryotes.</title>
        <authorList>
            <person name="Spang A."/>
            <person name="Saw J.H."/>
            <person name="Jorgensen S.L."/>
            <person name="Zaremba-Niedzwiedzka K."/>
            <person name="Martijn J."/>
            <person name="Lind A.E."/>
            <person name="van Eijk R."/>
            <person name="Schleper C."/>
            <person name="Guy L."/>
            <person name="Ettema T.J."/>
        </authorList>
    </citation>
    <scope>NUCLEOTIDE SEQUENCE</scope>
</reference>
<proteinExistence type="predicted"/>
<accession>A0A0F9LRK1</accession>
<name>A0A0F9LRK1_9ZZZZ</name>
<protein>
    <submittedName>
        <fullName evidence="1">Uncharacterized protein</fullName>
    </submittedName>
</protein>